<gene>
    <name evidence="6" type="ORF">G8E00_06430</name>
</gene>
<keyword evidence="3 5" id="KW-1133">Transmembrane helix</keyword>
<feature type="transmembrane region" description="Helical" evidence="5">
    <location>
        <begin position="210"/>
        <end position="228"/>
    </location>
</feature>
<feature type="transmembrane region" description="Helical" evidence="5">
    <location>
        <begin position="49"/>
        <end position="70"/>
    </location>
</feature>
<evidence type="ECO:0000313" key="7">
    <source>
        <dbReference type="Proteomes" id="UP000502297"/>
    </source>
</evidence>
<dbReference type="GO" id="GO:0005384">
    <property type="term" value="F:manganese ion transmembrane transporter activity"/>
    <property type="evidence" value="ECO:0007669"/>
    <property type="project" value="InterPro"/>
</dbReference>
<evidence type="ECO:0000256" key="1">
    <source>
        <dbReference type="ARBA" id="ARBA00004127"/>
    </source>
</evidence>
<dbReference type="EMBL" id="CP049801">
    <property type="protein sequence ID" value="QIO05615.1"/>
    <property type="molecule type" value="Genomic_DNA"/>
</dbReference>
<evidence type="ECO:0000256" key="3">
    <source>
        <dbReference type="ARBA" id="ARBA00022989"/>
    </source>
</evidence>
<feature type="transmembrane region" description="Helical" evidence="5">
    <location>
        <begin position="21"/>
        <end position="43"/>
    </location>
</feature>
<evidence type="ECO:0000313" key="6">
    <source>
        <dbReference type="EMBL" id="QIO05615.1"/>
    </source>
</evidence>
<sequence>MPSSHHHEQHYIHRTGWLRASVLGANDGIISVTSLVLGIAASGASSNTLLISCVAGLISGAVSMAAGEYISVKSQSDIEAADLESEARELQRNPHAELKELTQIYISRGLDAELAYQVAVQLSEHNALAAHARDEIGISDAMAAKPLQAAFSSALSFSIGGLLPTLTIIFSPEAYLTPTIAVVGILSLAILGALSSYAGGSSLLKGATRVTLWGILAMVFSTWIGSLFQI</sequence>
<evidence type="ECO:0000256" key="5">
    <source>
        <dbReference type="SAM" id="Phobius"/>
    </source>
</evidence>
<protein>
    <submittedName>
        <fullName evidence="6">VIT family protein</fullName>
    </submittedName>
</protein>
<feature type="transmembrane region" description="Helical" evidence="5">
    <location>
        <begin position="149"/>
        <end position="170"/>
    </location>
</feature>
<evidence type="ECO:0000256" key="4">
    <source>
        <dbReference type="ARBA" id="ARBA00023136"/>
    </source>
</evidence>
<feature type="transmembrane region" description="Helical" evidence="5">
    <location>
        <begin position="176"/>
        <end position="198"/>
    </location>
</feature>
<reference evidence="6 7" key="1">
    <citation type="submission" date="2020-03" db="EMBL/GenBank/DDBJ databases">
        <authorList>
            <person name="Zhu W."/>
        </authorList>
    </citation>
    <scope>NUCLEOTIDE SEQUENCE [LARGE SCALE GENOMIC DNA]</scope>
    <source>
        <strain evidence="6 7">323-1</strain>
    </source>
</reference>
<dbReference type="AlphaFoldDB" id="A0A6G8RUP9"/>
<dbReference type="RefSeq" id="WP_166222819.1">
    <property type="nucleotide sequence ID" value="NZ_CP049801.1"/>
</dbReference>
<comment type="subcellular location">
    <subcellularLocation>
        <location evidence="1">Endomembrane system</location>
        <topology evidence="1">Multi-pass membrane protein</topology>
    </subcellularLocation>
</comment>
<dbReference type="KEGG" id="asha:G8E00_06430"/>
<dbReference type="GO" id="GO:0030026">
    <property type="term" value="P:intracellular manganese ion homeostasis"/>
    <property type="evidence" value="ECO:0007669"/>
    <property type="project" value="InterPro"/>
</dbReference>
<keyword evidence="2 5" id="KW-0812">Transmembrane</keyword>
<evidence type="ECO:0000256" key="2">
    <source>
        <dbReference type="ARBA" id="ARBA00022692"/>
    </source>
</evidence>
<dbReference type="PANTHER" id="PTHR31851">
    <property type="entry name" value="FE(2+)/MN(2+) TRANSPORTER PCL1"/>
    <property type="match status" value="1"/>
</dbReference>
<dbReference type="GO" id="GO:0012505">
    <property type="term" value="C:endomembrane system"/>
    <property type="evidence" value="ECO:0007669"/>
    <property type="project" value="UniProtKB-SubCell"/>
</dbReference>
<dbReference type="Pfam" id="PF01988">
    <property type="entry name" value="VIT1"/>
    <property type="match status" value="1"/>
</dbReference>
<dbReference type="CDD" id="cd02432">
    <property type="entry name" value="Nodulin-21_like_1"/>
    <property type="match status" value="1"/>
</dbReference>
<keyword evidence="7" id="KW-1185">Reference proteome</keyword>
<organism evidence="6 7">
    <name type="scientific">Acinetobacter shaoyimingii</name>
    <dbReference type="NCBI Taxonomy" id="2715164"/>
    <lineage>
        <taxon>Bacteria</taxon>
        <taxon>Pseudomonadati</taxon>
        <taxon>Pseudomonadota</taxon>
        <taxon>Gammaproteobacteria</taxon>
        <taxon>Moraxellales</taxon>
        <taxon>Moraxellaceae</taxon>
        <taxon>Acinetobacter</taxon>
    </lineage>
</organism>
<accession>A0A6G8RUP9</accession>
<name>A0A6G8RUP9_9GAMM</name>
<dbReference type="InterPro" id="IPR008217">
    <property type="entry name" value="Ccc1_fam"/>
</dbReference>
<dbReference type="Proteomes" id="UP000502297">
    <property type="component" value="Chromosome"/>
</dbReference>
<proteinExistence type="predicted"/>
<keyword evidence="4 5" id="KW-0472">Membrane</keyword>